<dbReference type="AlphaFoldDB" id="A0A7S3GKZ7"/>
<dbReference type="PANTHER" id="PTHR14499:SF136">
    <property type="entry name" value="GH08630P"/>
    <property type="match status" value="1"/>
</dbReference>
<protein>
    <recommendedName>
        <fullName evidence="2">BTB domain-containing protein</fullName>
    </recommendedName>
</protein>
<evidence type="ECO:0000313" key="4">
    <source>
        <dbReference type="EMBL" id="CAE0269558.1"/>
    </source>
</evidence>
<evidence type="ECO:0000313" key="6">
    <source>
        <dbReference type="EMBL" id="CAE0269560.1"/>
    </source>
</evidence>
<evidence type="ECO:0000259" key="2">
    <source>
        <dbReference type="SMART" id="SM00225"/>
    </source>
</evidence>
<dbReference type="GO" id="GO:0051260">
    <property type="term" value="P:protein homooligomerization"/>
    <property type="evidence" value="ECO:0007669"/>
    <property type="project" value="InterPro"/>
</dbReference>
<feature type="domain" description="BTB" evidence="2">
    <location>
        <begin position="126"/>
        <end position="237"/>
    </location>
</feature>
<sequence length="401" mass="45482">MPYTSGFRPSSGSAHPPLPLEDGAGAEKKREVVEERVRSRVEEIQRKAEEEWKKEKEEKEKEEKAELARREQDRKAREEEWKKKSGEGGSGAVSATSREAILKKLEQKEMQKKAEAEVQLQSIVKDRVKINVGGRVFETVRSTLFRDSQSRLAKMFGYPPGDEVYTNPVPALEVDDSGMYFLDRDPDVFASVLQWCRSGQFEAPSTIPAAVLEADLMHYGCPPHLVDAAQWASKAKKAAEMTTNKIRENVLFLSRELLERKARRGVRRATLCFISRPFKLDTKEEAKVKEFESLFDSTVIEVGDEEGDVVTATAGNDLLLAVVEHLRQNGVECEAEYCKGNLYDTLIPRYLLLRLTLGIEASYRCPSPARIDVYTAEEKWIRSGLTVPPKHHPRHSFSHHH</sequence>
<accession>A0A7S3GKZ7</accession>
<feature type="compositionally biased region" description="Basic and acidic residues" evidence="1">
    <location>
        <begin position="25"/>
        <end position="86"/>
    </location>
</feature>
<dbReference type="CDD" id="cd18316">
    <property type="entry name" value="BTB_POZ_KCTD-like"/>
    <property type="match status" value="1"/>
</dbReference>
<dbReference type="PANTHER" id="PTHR14499">
    <property type="entry name" value="POTASSIUM CHANNEL TETRAMERIZATION DOMAIN-CONTAINING"/>
    <property type="match status" value="1"/>
</dbReference>
<dbReference type="EMBL" id="HBIB01048520">
    <property type="protein sequence ID" value="CAE0269560.1"/>
    <property type="molecule type" value="Transcribed_RNA"/>
</dbReference>
<dbReference type="EMBL" id="HBIB01048518">
    <property type="protein sequence ID" value="CAE0269559.1"/>
    <property type="molecule type" value="Transcribed_RNA"/>
</dbReference>
<dbReference type="InterPro" id="IPR003131">
    <property type="entry name" value="T1-type_BTB"/>
</dbReference>
<evidence type="ECO:0000256" key="1">
    <source>
        <dbReference type="SAM" id="MobiDB-lite"/>
    </source>
</evidence>
<dbReference type="InterPro" id="IPR000210">
    <property type="entry name" value="BTB/POZ_dom"/>
</dbReference>
<dbReference type="Gene3D" id="3.30.710.10">
    <property type="entry name" value="Potassium Channel Kv1.1, Chain A"/>
    <property type="match status" value="1"/>
</dbReference>
<evidence type="ECO:0000313" key="5">
    <source>
        <dbReference type="EMBL" id="CAE0269559.1"/>
    </source>
</evidence>
<proteinExistence type="predicted"/>
<feature type="region of interest" description="Disordered" evidence="1">
    <location>
        <begin position="1"/>
        <end position="96"/>
    </location>
</feature>
<dbReference type="SUPFAM" id="SSF54695">
    <property type="entry name" value="POZ domain"/>
    <property type="match status" value="1"/>
</dbReference>
<dbReference type="EMBL" id="HBIB01048516">
    <property type="protein sequence ID" value="CAE0269557.1"/>
    <property type="molecule type" value="Transcribed_RNA"/>
</dbReference>
<dbReference type="EMBL" id="HBIB01048517">
    <property type="protein sequence ID" value="CAE0269558.1"/>
    <property type="molecule type" value="Transcribed_RNA"/>
</dbReference>
<organism evidence="6">
    <name type="scientific">Palpitomonas bilix</name>
    <dbReference type="NCBI Taxonomy" id="652834"/>
    <lineage>
        <taxon>Eukaryota</taxon>
        <taxon>Eukaryota incertae sedis</taxon>
    </lineage>
</organism>
<dbReference type="InterPro" id="IPR011333">
    <property type="entry name" value="SKP1/BTB/POZ_sf"/>
</dbReference>
<dbReference type="SMART" id="SM00225">
    <property type="entry name" value="BTB"/>
    <property type="match status" value="1"/>
</dbReference>
<gene>
    <name evidence="3" type="ORF">PBIL07802_LOCUS31910</name>
    <name evidence="4" type="ORF">PBIL07802_LOCUS31911</name>
    <name evidence="5" type="ORF">PBIL07802_LOCUS31912</name>
    <name evidence="6" type="ORF">PBIL07802_LOCUS31913</name>
</gene>
<reference evidence="6" key="1">
    <citation type="submission" date="2021-01" db="EMBL/GenBank/DDBJ databases">
        <authorList>
            <person name="Corre E."/>
            <person name="Pelletier E."/>
            <person name="Niang G."/>
            <person name="Scheremetjew M."/>
            <person name="Finn R."/>
            <person name="Kale V."/>
            <person name="Holt S."/>
            <person name="Cochrane G."/>
            <person name="Meng A."/>
            <person name="Brown T."/>
            <person name="Cohen L."/>
        </authorList>
    </citation>
    <scope>NUCLEOTIDE SEQUENCE</scope>
    <source>
        <strain evidence="6">NIES-2562</strain>
    </source>
</reference>
<name>A0A7S3GKZ7_9EUKA</name>
<evidence type="ECO:0000313" key="3">
    <source>
        <dbReference type="EMBL" id="CAE0269557.1"/>
    </source>
</evidence>
<dbReference type="Pfam" id="PF02214">
    <property type="entry name" value="BTB_2"/>
    <property type="match status" value="1"/>
</dbReference>